<accession>A0A9Q0G6T6</accession>
<evidence type="ECO:0000256" key="2">
    <source>
        <dbReference type="ARBA" id="ARBA00023015"/>
    </source>
</evidence>
<organism evidence="8 9">
    <name type="scientific">Turnera subulata</name>
    <dbReference type="NCBI Taxonomy" id="218843"/>
    <lineage>
        <taxon>Eukaryota</taxon>
        <taxon>Viridiplantae</taxon>
        <taxon>Streptophyta</taxon>
        <taxon>Embryophyta</taxon>
        <taxon>Tracheophyta</taxon>
        <taxon>Spermatophyta</taxon>
        <taxon>Magnoliopsida</taxon>
        <taxon>eudicotyledons</taxon>
        <taxon>Gunneridae</taxon>
        <taxon>Pentapetalae</taxon>
        <taxon>rosids</taxon>
        <taxon>fabids</taxon>
        <taxon>Malpighiales</taxon>
        <taxon>Passifloraceae</taxon>
        <taxon>Turnera</taxon>
    </lineage>
</organism>
<reference evidence="8" key="1">
    <citation type="submission" date="2022-02" db="EMBL/GenBank/DDBJ databases">
        <authorList>
            <person name="Henning P.M."/>
            <person name="McCubbin A.G."/>
            <person name="Shore J.S."/>
        </authorList>
    </citation>
    <scope>NUCLEOTIDE SEQUENCE</scope>
    <source>
        <strain evidence="8">F60SS</strain>
        <tissue evidence="8">Leaves</tissue>
    </source>
</reference>
<keyword evidence="2" id="KW-0805">Transcription regulation</keyword>
<evidence type="ECO:0000313" key="9">
    <source>
        <dbReference type="Proteomes" id="UP001141552"/>
    </source>
</evidence>
<evidence type="ECO:0000256" key="1">
    <source>
        <dbReference type="ARBA" id="ARBA00004123"/>
    </source>
</evidence>
<gene>
    <name evidence="8" type="ORF">Tsubulata_009865</name>
</gene>
<comment type="subcellular location">
    <subcellularLocation>
        <location evidence="1">Nucleus</location>
    </subcellularLocation>
</comment>
<keyword evidence="5" id="KW-0539">Nucleus</keyword>
<keyword evidence="9" id="KW-1185">Reference proteome</keyword>
<dbReference type="SUPFAM" id="SSF101936">
    <property type="entry name" value="DNA-binding pseudobarrel domain"/>
    <property type="match status" value="2"/>
</dbReference>
<dbReference type="OrthoDB" id="1864528at2759"/>
<feature type="domain" description="TF-B3" evidence="7">
    <location>
        <begin position="216"/>
        <end position="315"/>
    </location>
</feature>
<dbReference type="Proteomes" id="UP001141552">
    <property type="component" value="Unassembled WGS sequence"/>
</dbReference>
<evidence type="ECO:0000313" key="8">
    <source>
        <dbReference type="EMBL" id="KAJ4843262.1"/>
    </source>
</evidence>
<dbReference type="PROSITE" id="PS50863">
    <property type="entry name" value="B3"/>
    <property type="match status" value="2"/>
</dbReference>
<evidence type="ECO:0000256" key="6">
    <source>
        <dbReference type="SAM" id="MobiDB-lite"/>
    </source>
</evidence>
<evidence type="ECO:0000256" key="4">
    <source>
        <dbReference type="ARBA" id="ARBA00023163"/>
    </source>
</evidence>
<dbReference type="Gene3D" id="2.40.330.10">
    <property type="entry name" value="DNA-binding pseudobarrel domain"/>
    <property type="match status" value="2"/>
</dbReference>
<keyword evidence="4" id="KW-0804">Transcription</keyword>
<dbReference type="InterPro" id="IPR003340">
    <property type="entry name" value="B3_DNA-bd"/>
</dbReference>
<dbReference type="Pfam" id="PF02362">
    <property type="entry name" value="B3"/>
    <property type="match status" value="2"/>
</dbReference>
<dbReference type="InterPro" id="IPR015300">
    <property type="entry name" value="DNA-bd_pseudobarrel_sf"/>
</dbReference>
<evidence type="ECO:0000256" key="3">
    <source>
        <dbReference type="ARBA" id="ARBA00023125"/>
    </source>
</evidence>
<dbReference type="InterPro" id="IPR050655">
    <property type="entry name" value="Plant_B3_domain"/>
</dbReference>
<dbReference type="SMART" id="SM01019">
    <property type="entry name" value="B3"/>
    <property type="match status" value="2"/>
</dbReference>
<dbReference type="PANTHER" id="PTHR31920">
    <property type="entry name" value="B3 DOMAIN-CONTAINING"/>
    <property type="match status" value="1"/>
</dbReference>
<proteinExistence type="predicted"/>
<feature type="region of interest" description="Disordered" evidence="6">
    <location>
        <begin position="122"/>
        <end position="150"/>
    </location>
</feature>
<protein>
    <recommendedName>
        <fullName evidence="7">TF-B3 domain-containing protein</fullName>
    </recommendedName>
</protein>
<name>A0A9Q0G6T6_9ROSI</name>
<feature type="domain" description="TF-B3" evidence="7">
    <location>
        <begin position="20"/>
        <end position="113"/>
    </location>
</feature>
<dbReference type="EMBL" id="JAKUCV010002279">
    <property type="protein sequence ID" value="KAJ4843262.1"/>
    <property type="molecule type" value="Genomic_DNA"/>
</dbReference>
<sequence length="327" mass="37267">MNSPLRNDNDPSSFRQRTPHFFKIILGDTIRNRKLMIPPRFTRKYGRGLPSQVLLSVPTGATWRVELVRCGGEIWLQNGWKEFADYYSVTYGHLLLFQYKGNHDLHVRIFDTSATEIEYPLGSLNHDEQPGHDASVQDLEMEESEPDTSVQDLEVEESEPDTSVEIIEERMFSDRSDAGSMPKKPESARRMQPMFGVEKAKALCRASAFKSTNPFFKIVIQPSFVLNEYNLCVPAGFAKEHFTQKSGDVILSLSGRTWHANYYFNVGVEGNTTARIFGGWREFVQNNSLRVGDVCVFELVHKRLMVFRLAIFRLDEDGDSPCLPAGE</sequence>
<evidence type="ECO:0000259" key="7">
    <source>
        <dbReference type="PROSITE" id="PS50863"/>
    </source>
</evidence>
<dbReference type="GO" id="GO:0003677">
    <property type="term" value="F:DNA binding"/>
    <property type="evidence" value="ECO:0007669"/>
    <property type="project" value="UniProtKB-KW"/>
</dbReference>
<reference evidence="8" key="2">
    <citation type="journal article" date="2023" name="Plants (Basel)">
        <title>Annotation of the Turnera subulata (Passifloraceae) Draft Genome Reveals the S-Locus Evolved after the Divergence of Turneroideae from Passifloroideae in a Stepwise Manner.</title>
        <authorList>
            <person name="Henning P.M."/>
            <person name="Roalson E.H."/>
            <person name="Mir W."/>
            <person name="McCubbin A.G."/>
            <person name="Shore J.S."/>
        </authorList>
    </citation>
    <scope>NUCLEOTIDE SEQUENCE</scope>
    <source>
        <strain evidence="8">F60SS</strain>
    </source>
</reference>
<evidence type="ECO:0000256" key="5">
    <source>
        <dbReference type="ARBA" id="ARBA00023242"/>
    </source>
</evidence>
<comment type="caution">
    <text evidence="8">The sequence shown here is derived from an EMBL/GenBank/DDBJ whole genome shotgun (WGS) entry which is preliminary data.</text>
</comment>
<dbReference type="AlphaFoldDB" id="A0A9Q0G6T6"/>
<dbReference type="CDD" id="cd10017">
    <property type="entry name" value="B3_DNA"/>
    <property type="match status" value="2"/>
</dbReference>
<dbReference type="PANTHER" id="PTHR31920:SF37">
    <property type="entry name" value="B3 DOMAIN-CONTAINING TRANSCRIPTION FACTOR VRN1"/>
    <property type="match status" value="1"/>
</dbReference>
<dbReference type="GO" id="GO:0005634">
    <property type="term" value="C:nucleus"/>
    <property type="evidence" value="ECO:0007669"/>
    <property type="project" value="UniProtKB-SubCell"/>
</dbReference>
<keyword evidence="3" id="KW-0238">DNA-binding</keyword>